<keyword evidence="9" id="KW-0812">Transmembrane</keyword>
<dbReference type="Proteomes" id="UP001055712">
    <property type="component" value="Unassembled WGS sequence"/>
</dbReference>
<keyword evidence="12" id="KW-1185">Reference proteome</keyword>
<keyword evidence="8" id="KW-0676">Redox-active center</keyword>
<evidence type="ECO:0000313" key="12">
    <source>
        <dbReference type="Proteomes" id="UP001055712"/>
    </source>
</evidence>
<dbReference type="AlphaFoldDB" id="A0A9D4TWN2"/>
<evidence type="ECO:0000256" key="4">
    <source>
        <dbReference type="ARBA" id="ARBA00022824"/>
    </source>
</evidence>
<evidence type="ECO:0000256" key="6">
    <source>
        <dbReference type="ARBA" id="ARBA00022989"/>
    </source>
</evidence>
<keyword evidence="2" id="KW-0813">Transport</keyword>
<dbReference type="GO" id="GO:0015036">
    <property type="term" value="F:disulfide oxidoreductase activity"/>
    <property type="evidence" value="ECO:0007669"/>
    <property type="project" value="TreeGrafter"/>
</dbReference>
<reference evidence="11" key="1">
    <citation type="journal article" date="2019" name="Plant J.">
        <title>Chlorella vulgaris genome assembly and annotation reveals the molecular basis for metabolic acclimation to high light conditions.</title>
        <authorList>
            <person name="Cecchin M."/>
            <person name="Marcolungo L."/>
            <person name="Rossato M."/>
            <person name="Girolomoni L."/>
            <person name="Cosentino E."/>
            <person name="Cuine S."/>
            <person name="Li-Beisson Y."/>
            <person name="Delledonne M."/>
            <person name="Ballottari M."/>
        </authorList>
    </citation>
    <scope>NUCLEOTIDE SEQUENCE</scope>
    <source>
        <strain evidence="11">211/11P</strain>
    </source>
</reference>
<evidence type="ECO:0000313" key="11">
    <source>
        <dbReference type="EMBL" id="KAI3436503.1"/>
    </source>
</evidence>
<evidence type="ECO:0000256" key="1">
    <source>
        <dbReference type="ARBA" id="ARBA00004389"/>
    </source>
</evidence>
<comment type="caution">
    <text evidence="11">The sequence shown here is derived from an EMBL/GenBank/DDBJ whole genome shotgun (WGS) entry which is preliminary data.</text>
</comment>
<dbReference type="InterPro" id="IPR052454">
    <property type="entry name" value="TMX_domain-containing"/>
</dbReference>
<keyword evidence="3 10" id="KW-0732">Signal</keyword>
<evidence type="ECO:0000256" key="5">
    <source>
        <dbReference type="ARBA" id="ARBA00022982"/>
    </source>
</evidence>
<feature type="chain" id="PRO_5039270674" description="Thioredoxin domain-containing protein" evidence="10">
    <location>
        <begin position="23"/>
        <end position="231"/>
    </location>
</feature>
<dbReference type="PANTHER" id="PTHR46107:SF3">
    <property type="entry name" value="THIOREDOXIN DOMAIN-CONTAINING PROTEIN"/>
    <property type="match status" value="1"/>
</dbReference>
<reference evidence="11" key="2">
    <citation type="submission" date="2020-11" db="EMBL/GenBank/DDBJ databases">
        <authorList>
            <person name="Cecchin M."/>
            <person name="Marcolungo L."/>
            <person name="Rossato M."/>
            <person name="Girolomoni L."/>
            <person name="Cosentino E."/>
            <person name="Cuine S."/>
            <person name="Li-Beisson Y."/>
            <person name="Delledonne M."/>
            <person name="Ballottari M."/>
        </authorList>
    </citation>
    <scope>NUCLEOTIDE SEQUENCE</scope>
    <source>
        <strain evidence="11">211/11P</strain>
        <tissue evidence="11">Whole cell</tissue>
    </source>
</reference>
<evidence type="ECO:0000256" key="3">
    <source>
        <dbReference type="ARBA" id="ARBA00022729"/>
    </source>
</evidence>
<keyword evidence="5" id="KW-0249">Electron transport</keyword>
<dbReference type="InterPro" id="IPR036249">
    <property type="entry name" value="Thioredoxin-like_sf"/>
</dbReference>
<protein>
    <recommendedName>
        <fullName evidence="13">Thioredoxin domain-containing protein</fullName>
    </recommendedName>
</protein>
<evidence type="ECO:0000256" key="9">
    <source>
        <dbReference type="SAM" id="Phobius"/>
    </source>
</evidence>
<comment type="subcellular location">
    <subcellularLocation>
        <location evidence="1">Endoplasmic reticulum membrane</location>
        <topology evidence="1">Single-pass membrane protein</topology>
    </subcellularLocation>
</comment>
<evidence type="ECO:0008006" key="13">
    <source>
        <dbReference type="Google" id="ProtNLM"/>
    </source>
</evidence>
<dbReference type="EMBL" id="SIDB01000002">
    <property type="protein sequence ID" value="KAI3436503.1"/>
    <property type="molecule type" value="Genomic_DNA"/>
</dbReference>
<dbReference type="OrthoDB" id="74910at2759"/>
<gene>
    <name evidence="11" type="ORF">D9Q98_005920</name>
</gene>
<evidence type="ECO:0000256" key="8">
    <source>
        <dbReference type="ARBA" id="ARBA00023284"/>
    </source>
</evidence>
<evidence type="ECO:0000256" key="7">
    <source>
        <dbReference type="ARBA" id="ARBA00023157"/>
    </source>
</evidence>
<keyword evidence="7" id="KW-1015">Disulfide bond</keyword>
<keyword evidence="6 9" id="KW-1133">Transmembrane helix</keyword>
<evidence type="ECO:0000256" key="10">
    <source>
        <dbReference type="SAM" id="SignalP"/>
    </source>
</evidence>
<feature type="signal peptide" evidence="10">
    <location>
        <begin position="1"/>
        <end position="22"/>
    </location>
</feature>
<accession>A0A9D4TWN2</accession>
<keyword evidence="9" id="KW-0472">Membrane</keyword>
<organism evidence="11 12">
    <name type="scientific">Chlorella vulgaris</name>
    <name type="common">Green alga</name>
    <dbReference type="NCBI Taxonomy" id="3077"/>
    <lineage>
        <taxon>Eukaryota</taxon>
        <taxon>Viridiplantae</taxon>
        <taxon>Chlorophyta</taxon>
        <taxon>core chlorophytes</taxon>
        <taxon>Trebouxiophyceae</taxon>
        <taxon>Chlorellales</taxon>
        <taxon>Chlorellaceae</taxon>
        <taxon>Chlorella clade</taxon>
        <taxon>Chlorella</taxon>
    </lineage>
</organism>
<keyword evidence="4" id="KW-0256">Endoplasmic reticulum</keyword>
<feature type="transmembrane region" description="Helical" evidence="9">
    <location>
        <begin position="195"/>
        <end position="218"/>
    </location>
</feature>
<dbReference type="Gene3D" id="3.40.30.10">
    <property type="entry name" value="Glutaredoxin"/>
    <property type="match status" value="1"/>
</dbReference>
<proteinExistence type="predicted"/>
<evidence type="ECO:0000256" key="2">
    <source>
        <dbReference type="ARBA" id="ARBA00022448"/>
    </source>
</evidence>
<dbReference type="SUPFAM" id="SSF52833">
    <property type="entry name" value="Thioredoxin-like"/>
    <property type="match status" value="1"/>
</dbReference>
<dbReference type="GO" id="GO:0005789">
    <property type="term" value="C:endoplasmic reticulum membrane"/>
    <property type="evidence" value="ECO:0007669"/>
    <property type="project" value="UniProtKB-SubCell"/>
</dbReference>
<dbReference type="PANTHER" id="PTHR46107">
    <property type="entry name" value="DUMPY: SHORTER THAN WILD-TYPE"/>
    <property type="match status" value="1"/>
</dbReference>
<sequence>MAQGLLPRLLAALAVLVVGAAAAKSHGRPSSVGATVVTLTDLNFDEMMGNGRPWMINVFSHYCQLTYELEAAFEKLAKPLANLASPVSVGRIDGSSERGLMSRFQLRGYHAVFHINGTETRQYCDGHNCEGQRLAQRQLLKFAREGWKAVEPRTGCSSPVSKCGRAVGQITKLPAQMKSSYAYLHNERQYSDLTLFAGILAVPVAIGLSLICMLDAYYSRRLPAQPHLHIQ</sequence>
<dbReference type="CDD" id="cd02961">
    <property type="entry name" value="PDI_a_family"/>
    <property type="match status" value="1"/>
</dbReference>
<name>A0A9D4TWN2_CHLVU</name>